<feature type="compositionally biased region" description="Basic and acidic residues" evidence="7">
    <location>
        <begin position="35"/>
        <end position="46"/>
    </location>
</feature>
<dbReference type="AlphaFoldDB" id="A0A0V0IZL8"/>
<feature type="compositionally biased region" description="Basic and acidic residues" evidence="7">
    <location>
        <begin position="170"/>
        <end position="223"/>
    </location>
</feature>
<dbReference type="CDD" id="cd15532">
    <property type="entry name" value="PHD2_CHD_II"/>
    <property type="match status" value="1"/>
</dbReference>
<dbReference type="InterPro" id="IPR001965">
    <property type="entry name" value="Znf_PHD"/>
</dbReference>
<dbReference type="Pfam" id="PF23209">
    <property type="entry name" value="IDM1_C"/>
    <property type="match status" value="1"/>
</dbReference>
<evidence type="ECO:0000313" key="9">
    <source>
        <dbReference type="EMBL" id="JAP37937.1"/>
    </source>
</evidence>
<reference evidence="9" key="1">
    <citation type="submission" date="2015-12" db="EMBL/GenBank/DDBJ databases">
        <title>Gene expression during late stages of embryo sac development: a critical building block for successful pollen-pistil interactions.</title>
        <authorList>
            <person name="Liu Y."/>
            <person name="Joly V."/>
            <person name="Sabar M."/>
            <person name="Matton D.P."/>
        </authorList>
    </citation>
    <scope>NUCLEOTIDE SEQUENCE</scope>
</reference>
<dbReference type="InterPro" id="IPR019787">
    <property type="entry name" value="Znf_PHD-finger"/>
</dbReference>
<evidence type="ECO:0000256" key="1">
    <source>
        <dbReference type="ARBA" id="ARBA00004123"/>
    </source>
</evidence>
<feature type="domain" description="PHD-type" evidence="8">
    <location>
        <begin position="655"/>
        <end position="700"/>
    </location>
</feature>
<evidence type="ECO:0000256" key="5">
    <source>
        <dbReference type="ARBA" id="ARBA00023242"/>
    </source>
</evidence>
<dbReference type="GO" id="GO:0008270">
    <property type="term" value="F:zinc ion binding"/>
    <property type="evidence" value="ECO:0007669"/>
    <property type="project" value="UniProtKB-KW"/>
</dbReference>
<protein>
    <submittedName>
        <fullName evidence="9">Putative ovule protein</fullName>
    </submittedName>
</protein>
<dbReference type="InterPro" id="IPR056511">
    <property type="entry name" value="IDM1_C"/>
</dbReference>
<organism evidence="9">
    <name type="scientific">Solanum chacoense</name>
    <name type="common">Chaco potato</name>
    <dbReference type="NCBI Taxonomy" id="4108"/>
    <lineage>
        <taxon>Eukaryota</taxon>
        <taxon>Viridiplantae</taxon>
        <taxon>Streptophyta</taxon>
        <taxon>Embryophyta</taxon>
        <taxon>Tracheophyta</taxon>
        <taxon>Spermatophyta</taxon>
        <taxon>Magnoliopsida</taxon>
        <taxon>eudicotyledons</taxon>
        <taxon>Gunneridae</taxon>
        <taxon>Pentapetalae</taxon>
        <taxon>asterids</taxon>
        <taxon>lamiids</taxon>
        <taxon>Solanales</taxon>
        <taxon>Solanaceae</taxon>
        <taxon>Solanoideae</taxon>
        <taxon>Solaneae</taxon>
        <taxon>Solanum</taxon>
    </lineage>
</organism>
<keyword evidence="5" id="KW-0539">Nucleus</keyword>
<dbReference type="EMBL" id="GEDG01000445">
    <property type="protein sequence ID" value="JAP37937.1"/>
    <property type="molecule type" value="Transcribed_RNA"/>
</dbReference>
<feature type="compositionally biased region" description="Polar residues" evidence="7">
    <location>
        <begin position="96"/>
        <end position="105"/>
    </location>
</feature>
<dbReference type="InterPro" id="IPR054292">
    <property type="entry name" value="DUF7028"/>
</dbReference>
<dbReference type="Gene3D" id="3.30.40.10">
    <property type="entry name" value="Zinc/RING finger domain, C3HC4 (zinc finger)"/>
    <property type="match status" value="1"/>
</dbReference>
<dbReference type="PANTHER" id="PTHR46508">
    <property type="entry name" value="PHD FINGER FAMILY PROTEIN"/>
    <property type="match status" value="1"/>
</dbReference>
<evidence type="ECO:0000256" key="4">
    <source>
        <dbReference type="ARBA" id="ARBA00022833"/>
    </source>
</evidence>
<sequence length="1098" mass="122380">MGGGGGVGSSRGSQKVKKRPRLVESDSESSEESLEPIRRKGGEKFHNGSVGSGKSGVESREFGRNGHIESESKRSKLDLFDFDEYDEFNEEMKWNSARTGSSSRNMMIEKRKHSNIDSSKERSDSDDDDEAHMPISLLRLKSRESSQEPIRFQGKNGVLKVMVNKKKKIDLSHKDYDVESRKGSSSDDGVKKDVLRRASLHSDSKRPEKRPLSIKTEQAELKSQKSFLAKGIKSIDSENDGTDTSLKLAPPSSKTRRIKEESRSVAAEDVTPAKNKEGKLKRRGSMDKQQLQPASSNARVIKEENRSIAAENVTPAKSKEGKLKRGGSTEKQQLRERIRGMLIEAGWTIDYRPRRNRDYLDAVYINPSGTAYWSIIKAYDALQKQSEEDPGKSKLDGGSTSFAPLADDLINKLTRQTRKKIEKEMKKKRKDDDQRQDPKQTFVRESVLGICSDQREKKFNSYIMKTDKLLQGKLHASDQESGDNSSDNSLQARRLKQDMAGKASVGVASNSIHGRKSKLIGRCTLLARHSDKGENSDSDRYVPYTGKRTLLSWLIDSGILKLRQKIQYVNRRRTTVKLEGWITQDGVHCGCCSKILPVSRFELHAGSKRHQPFQNIVLESGASLLECLVDAWNQQKESDRQNFYNIDIDGDDGEDDVCGICGDGGDLICCDGCPSTFHQSCLGIQILPTGLWHCPNCTCKFCGAAGRNPAEDSETVVHKFLSCCLCEKKYHKSCSLDMNAIPSSSNNPSVSFCGKKCQELYDHLQKILGVKHEIEAGFSWSLIQRTDLDSDHSHHAFSQRVECNSKLAVALAVMDECFLPIVDRKSGINIIHNVLYNCGSNFTRLNFRGFYTAILERGDEIISAASIRIHGTQLAEMPFIGTRNIYRQQGMCRRLFDAIETVLSTLKVEKLIIPAISEHLHTWAKVFGFDELEESNKQEMKSISMLVFPGTNMLQKKILKKDVQEACVLQQSHPPSPVLVEKRDQESSLRRAGHLHDGVCVNIVEKPDDRFGPMDSDSPVSAVQLSDSTVVRAQGGCCKSDTQVSSKEVEKNFAESATKWMLSSPPSGASDGRPDTEDAALGPANILNSGIEPINVKV</sequence>
<proteinExistence type="predicted"/>
<feature type="compositionally biased region" description="Basic and acidic residues" evidence="7">
    <location>
        <begin position="419"/>
        <end position="438"/>
    </location>
</feature>
<feature type="compositionally biased region" description="Polar residues" evidence="7">
    <location>
        <begin position="287"/>
        <end position="298"/>
    </location>
</feature>
<dbReference type="PANTHER" id="PTHR46508:SF3">
    <property type="entry name" value="ACYL-COA N-ACYLTRANSFERASE WITH RING_FYVE_PHD-TYPE ZINC FINGER PROTEIN"/>
    <property type="match status" value="1"/>
</dbReference>
<evidence type="ECO:0000256" key="6">
    <source>
        <dbReference type="PROSITE-ProRule" id="PRU00146"/>
    </source>
</evidence>
<evidence type="ECO:0000256" key="3">
    <source>
        <dbReference type="ARBA" id="ARBA00022771"/>
    </source>
</evidence>
<keyword evidence="4" id="KW-0862">Zinc</keyword>
<feature type="compositionally biased region" description="Acidic residues" evidence="7">
    <location>
        <begin position="25"/>
        <end position="34"/>
    </location>
</feature>
<feature type="region of interest" description="Disordered" evidence="7">
    <location>
        <begin position="1057"/>
        <end position="1083"/>
    </location>
</feature>
<dbReference type="InterPro" id="IPR013083">
    <property type="entry name" value="Znf_RING/FYVE/PHD"/>
</dbReference>
<accession>A0A0V0IZL8</accession>
<dbReference type="SMART" id="SM00249">
    <property type="entry name" value="PHD"/>
    <property type="match status" value="2"/>
</dbReference>
<keyword evidence="3 6" id="KW-0863">Zinc-finger</keyword>
<feature type="region of interest" description="Disordered" evidence="7">
    <location>
        <begin position="1"/>
        <end position="73"/>
    </location>
</feature>
<feature type="region of interest" description="Disordered" evidence="7">
    <location>
        <begin position="413"/>
        <end position="440"/>
    </location>
</feature>
<feature type="compositionally biased region" description="Basic and acidic residues" evidence="7">
    <location>
        <begin position="114"/>
        <end position="123"/>
    </location>
</feature>
<feature type="compositionally biased region" description="Basic and acidic residues" evidence="7">
    <location>
        <begin position="57"/>
        <end position="73"/>
    </location>
</feature>
<evidence type="ECO:0000256" key="7">
    <source>
        <dbReference type="SAM" id="MobiDB-lite"/>
    </source>
</evidence>
<dbReference type="PROSITE" id="PS50016">
    <property type="entry name" value="ZF_PHD_2"/>
    <property type="match status" value="1"/>
</dbReference>
<dbReference type="GO" id="GO:0005634">
    <property type="term" value="C:nucleus"/>
    <property type="evidence" value="ECO:0007669"/>
    <property type="project" value="UniProtKB-SubCell"/>
</dbReference>
<dbReference type="Pfam" id="PF22970">
    <property type="entry name" value="DUF7028"/>
    <property type="match status" value="1"/>
</dbReference>
<dbReference type="InterPro" id="IPR011011">
    <property type="entry name" value="Znf_FYVE_PHD"/>
</dbReference>
<feature type="region of interest" description="Disordered" evidence="7">
    <location>
        <begin position="170"/>
        <end position="298"/>
    </location>
</feature>
<dbReference type="InterPro" id="IPR032308">
    <property type="entry name" value="TDBD"/>
</dbReference>
<keyword evidence="2" id="KW-0479">Metal-binding</keyword>
<comment type="subcellular location">
    <subcellularLocation>
        <location evidence="1">Nucleus</location>
    </subcellularLocation>
</comment>
<evidence type="ECO:0000256" key="2">
    <source>
        <dbReference type="ARBA" id="ARBA00022723"/>
    </source>
</evidence>
<dbReference type="SUPFAM" id="SSF57903">
    <property type="entry name" value="FYVE/PHD zinc finger"/>
    <property type="match status" value="1"/>
</dbReference>
<feature type="region of interest" description="Disordered" evidence="7">
    <location>
        <begin position="91"/>
        <end position="155"/>
    </location>
</feature>
<dbReference type="EMBL" id="GEDG01000429">
    <property type="protein sequence ID" value="JAP37953.1"/>
    <property type="molecule type" value="Transcribed_RNA"/>
</dbReference>
<name>A0A0V0IZL8_SOLCH</name>
<dbReference type="Pfam" id="PF00628">
    <property type="entry name" value="PHD"/>
    <property type="match status" value="1"/>
</dbReference>
<evidence type="ECO:0000259" key="8">
    <source>
        <dbReference type="PROSITE" id="PS50016"/>
    </source>
</evidence>
<dbReference type="Pfam" id="PF16135">
    <property type="entry name" value="TDBD"/>
    <property type="match status" value="1"/>
</dbReference>